<name>A0ABD1GL10_SALDI</name>
<dbReference type="InterPro" id="IPR044965">
    <property type="entry name" value="Glyco_hydro_17_plant"/>
</dbReference>
<evidence type="ECO:0000256" key="3">
    <source>
        <dbReference type="ARBA" id="ARBA00023295"/>
    </source>
</evidence>
<keyword evidence="6" id="KW-0812">Transmembrane</keyword>
<keyword evidence="7" id="KW-0732">Signal</keyword>
<gene>
    <name evidence="8" type="ORF">AAHA92_21616</name>
</gene>
<dbReference type="AlphaFoldDB" id="A0ABD1GL10"/>
<comment type="similarity">
    <text evidence="1 4">Belongs to the glycosyl hydrolase 17 family.</text>
</comment>
<dbReference type="PANTHER" id="PTHR32227">
    <property type="entry name" value="GLUCAN ENDO-1,3-BETA-GLUCOSIDASE BG1-RELATED-RELATED"/>
    <property type="match status" value="1"/>
</dbReference>
<protein>
    <submittedName>
        <fullName evidence="8">Uncharacterized protein</fullName>
    </submittedName>
</protein>
<dbReference type="SUPFAM" id="SSF51445">
    <property type="entry name" value="(Trans)glycosidases"/>
    <property type="match status" value="1"/>
</dbReference>
<proteinExistence type="inferred from homology"/>
<feature type="transmembrane region" description="Helical" evidence="6">
    <location>
        <begin position="368"/>
        <end position="388"/>
    </location>
</feature>
<dbReference type="InterPro" id="IPR000490">
    <property type="entry name" value="Glyco_hydro_17"/>
</dbReference>
<keyword evidence="3 5" id="KW-0326">Glycosidase</keyword>
<dbReference type="Pfam" id="PF00332">
    <property type="entry name" value="Glyco_hydro_17"/>
    <property type="match status" value="1"/>
</dbReference>
<dbReference type="EMBL" id="JBEAFC010000008">
    <property type="protein sequence ID" value="KAL1544812.1"/>
    <property type="molecule type" value="Genomic_DNA"/>
</dbReference>
<evidence type="ECO:0000256" key="4">
    <source>
        <dbReference type="RuleBase" id="RU004335"/>
    </source>
</evidence>
<evidence type="ECO:0000256" key="6">
    <source>
        <dbReference type="SAM" id="Phobius"/>
    </source>
</evidence>
<dbReference type="GO" id="GO:0016798">
    <property type="term" value="F:hydrolase activity, acting on glycosyl bonds"/>
    <property type="evidence" value="ECO:0007669"/>
    <property type="project" value="UniProtKB-KW"/>
</dbReference>
<dbReference type="Gene3D" id="3.20.20.80">
    <property type="entry name" value="Glycosidases"/>
    <property type="match status" value="1"/>
</dbReference>
<dbReference type="PROSITE" id="PS00587">
    <property type="entry name" value="GLYCOSYL_HYDROL_F17"/>
    <property type="match status" value="1"/>
</dbReference>
<keyword evidence="2 5" id="KW-0378">Hydrolase</keyword>
<organism evidence="8 9">
    <name type="scientific">Salvia divinorum</name>
    <name type="common">Maria pastora</name>
    <name type="synonym">Diviner's sage</name>
    <dbReference type="NCBI Taxonomy" id="28513"/>
    <lineage>
        <taxon>Eukaryota</taxon>
        <taxon>Viridiplantae</taxon>
        <taxon>Streptophyta</taxon>
        <taxon>Embryophyta</taxon>
        <taxon>Tracheophyta</taxon>
        <taxon>Spermatophyta</taxon>
        <taxon>Magnoliopsida</taxon>
        <taxon>eudicotyledons</taxon>
        <taxon>Gunneridae</taxon>
        <taxon>Pentapetalae</taxon>
        <taxon>asterids</taxon>
        <taxon>lamiids</taxon>
        <taxon>Lamiales</taxon>
        <taxon>Lamiaceae</taxon>
        <taxon>Nepetoideae</taxon>
        <taxon>Mentheae</taxon>
        <taxon>Salviinae</taxon>
        <taxon>Salvia</taxon>
        <taxon>Salvia subgen. Calosphace</taxon>
    </lineage>
</organism>
<evidence type="ECO:0000256" key="2">
    <source>
        <dbReference type="ARBA" id="ARBA00022801"/>
    </source>
</evidence>
<keyword evidence="6" id="KW-0472">Membrane</keyword>
<feature type="chain" id="PRO_5044778115" evidence="7">
    <location>
        <begin position="20"/>
        <end position="397"/>
    </location>
</feature>
<keyword evidence="6" id="KW-1133">Transmembrane helix</keyword>
<evidence type="ECO:0000256" key="5">
    <source>
        <dbReference type="RuleBase" id="RU004336"/>
    </source>
</evidence>
<sequence length="397" mass="43946">MPSLLLITSILLLLHSAAAATNVGVTYNPSLPNLPPPERVVSTLQSLCISAVRLLDPSPAAVRAFAYTNTTLLLTVPNHLIPSFAANRSAAALWLHSHVLPYHPRTHISMISAGSDVITTTSAAVDPTVDPSTVLLPAMRNLRLALFDLGIRTISVSTTFSFIDIMTTSFPPSAAEFQEPIGSLVVRPLLEFLDETNSSFLINLYPYNIFSINSEIPLGFVLFQENPFNFRDDVITGVRYRNLFDMMVDAVIAAMAVSGQENVPVIVTETGWPSESEAQEGNYAEMYLRGLLRHLRSGLGTPLRKEGASEAYVYELFDEGYQKSTFNNTNGTTSDASGGKQWGIMYTNMTMKYRIHFSHSSRNLDPRLVRLIALLWILLILLHWKVAIEILDILFKN</sequence>
<comment type="caution">
    <text evidence="8">The sequence shown here is derived from an EMBL/GenBank/DDBJ whole genome shotgun (WGS) entry which is preliminary data.</text>
</comment>
<evidence type="ECO:0000313" key="8">
    <source>
        <dbReference type="EMBL" id="KAL1544812.1"/>
    </source>
</evidence>
<dbReference type="Proteomes" id="UP001567538">
    <property type="component" value="Unassembled WGS sequence"/>
</dbReference>
<evidence type="ECO:0000256" key="7">
    <source>
        <dbReference type="SAM" id="SignalP"/>
    </source>
</evidence>
<dbReference type="InterPro" id="IPR017853">
    <property type="entry name" value="GH"/>
</dbReference>
<evidence type="ECO:0000256" key="1">
    <source>
        <dbReference type="ARBA" id="ARBA00008773"/>
    </source>
</evidence>
<accession>A0ABD1GL10</accession>
<feature type="signal peptide" evidence="7">
    <location>
        <begin position="1"/>
        <end position="19"/>
    </location>
</feature>
<reference evidence="8 9" key="1">
    <citation type="submission" date="2024-06" db="EMBL/GenBank/DDBJ databases">
        <title>A chromosome level genome sequence of Diviner's sage (Salvia divinorum).</title>
        <authorList>
            <person name="Ford S.A."/>
            <person name="Ro D.-K."/>
            <person name="Ness R.W."/>
            <person name="Phillips M.A."/>
        </authorList>
    </citation>
    <scope>NUCLEOTIDE SEQUENCE [LARGE SCALE GENOMIC DNA]</scope>
    <source>
        <strain evidence="8">SAF-2024a</strain>
        <tissue evidence="8">Leaf</tissue>
    </source>
</reference>
<keyword evidence="9" id="KW-1185">Reference proteome</keyword>
<evidence type="ECO:0000313" key="9">
    <source>
        <dbReference type="Proteomes" id="UP001567538"/>
    </source>
</evidence>